<evidence type="ECO:0000256" key="1">
    <source>
        <dbReference type="SAM" id="MobiDB-lite"/>
    </source>
</evidence>
<feature type="region of interest" description="Disordered" evidence="1">
    <location>
        <begin position="1"/>
        <end position="56"/>
    </location>
</feature>
<feature type="compositionally biased region" description="Basic and acidic residues" evidence="1">
    <location>
        <begin position="42"/>
        <end position="56"/>
    </location>
</feature>
<evidence type="ECO:0000313" key="2">
    <source>
        <dbReference type="EMBL" id="RUO77757.1"/>
    </source>
</evidence>
<sequence>MAKENNDKVTIDLFVEQPRRGRPRTNPLPRNEQLRINKRRQLQRDRQQGKKRLELKTDQQLHQQLTALADQLDCSRGELVEAVLKVTLAEDNDVMPAVVNLIKSGEN</sequence>
<dbReference type="OrthoDB" id="6105869at2"/>
<proteinExistence type="predicted"/>
<evidence type="ECO:0000313" key="3">
    <source>
        <dbReference type="Proteomes" id="UP000287908"/>
    </source>
</evidence>
<accession>A0A432ZIB6</accession>
<dbReference type="Proteomes" id="UP000287908">
    <property type="component" value="Unassembled WGS sequence"/>
</dbReference>
<name>A0A432ZIB6_9GAMM</name>
<feature type="compositionally biased region" description="Basic and acidic residues" evidence="1">
    <location>
        <begin position="1"/>
        <end position="10"/>
    </location>
</feature>
<comment type="caution">
    <text evidence="2">The sequence shown here is derived from an EMBL/GenBank/DDBJ whole genome shotgun (WGS) entry which is preliminary data.</text>
</comment>
<dbReference type="EMBL" id="PIQF01000001">
    <property type="protein sequence ID" value="RUO77757.1"/>
    <property type="molecule type" value="Genomic_DNA"/>
</dbReference>
<keyword evidence="3" id="KW-1185">Reference proteome</keyword>
<gene>
    <name evidence="2" type="ORF">CWI81_04575</name>
</gene>
<dbReference type="AlphaFoldDB" id="A0A432ZIB6"/>
<organism evidence="2 3">
    <name type="scientific">Idiomarina seosinensis</name>
    <dbReference type="NCBI Taxonomy" id="281739"/>
    <lineage>
        <taxon>Bacteria</taxon>
        <taxon>Pseudomonadati</taxon>
        <taxon>Pseudomonadota</taxon>
        <taxon>Gammaproteobacteria</taxon>
        <taxon>Alteromonadales</taxon>
        <taxon>Idiomarinaceae</taxon>
        <taxon>Idiomarina</taxon>
    </lineage>
</organism>
<dbReference type="RefSeq" id="WP_126784036.1">
    <property type="nucleotide sequence ID" value="NZ_PIQF01000001.1"/>
</dbReference>
<dbReference type="NCBIfam" id="NF008671">
    <property type="entry name" value="PRK11675.1"/>
    <property type="match status" value="1"/>
</dbReference>
<reference evidence="2 3" key="1">
    <citation type="journal article" date="2011" name="Front. Microbiol.">
        <title>Genomic signatures of strain selection and enhancement in Bacillus atrophaeus var. globigii, a historical biowarfare simulant.</title>
        <authorList>
            <person name="Gibbons H.S."/>
            <person name="Broomall S.M."/>
            <person name="McNew L.A."/>
            <person name="Daligault H."/>
            <person name="Chapman C."/>
            <person name="Bruce D."/>
            <person name="Karavis M."/>
            <person name="Krepps M."/>
            <person name="McGregor P.A."/>
            <person name="Hong C."/>
            <person name="Park K.H."/>
            <person name="Akmal A."/>
            <person name="Feldman A."/>
            <person name="Lin J.S."/>
            <person name="Chang W.E."/>
            <person name="Higgs B.W."/>
            <person name="Demirev P."/>
            <person name="Lindquist J."/>
            <person name="Liem A."/>
            <person name="Fochler E."/>
            <person name="Read T.D."/>
            <person name="Tapia R."/>
            <person name="Johnson S."/>
            <person name="Bishop-Lilly K.A."/>
            <person name="Detter C."/>
            <person name="Han C."/>
            <person name="Sozhamannan S."/>
            <person name="Rosenzweig C.N."/>
            <person name="Skowronski E.W."/>
        </authorList>
    </citation>
    <scope>NUCLEOTIDE SEQUENCE [LARGE SCALE GENOMIC DNA]</scope>
    <source>
        <strain evidence="2 3">CL-SP19</strain>
    </source>
</reference>
<protein>
    <submittedName>
        <fullName evidence="2">LexA regulated protein</fullName>
    </submittedName>
</protein>